<dbReference type="InterPro" id="IPR031148">
    <property type="entry name" value="Plexin"/>
</dbReference>
<dbReference type="PANTHER" id="PTHR22625:SF70">
    <property type="entry name" value="PLEXIN A, ISOFORM A"/>
    <property type="match status" value="1"/>
</dbReference>
<proteinExistence type="predicted"/>
<gene>
    <name evidence="3" type="ORF">SAMN05660297_01728</name>
</gene>
<dbReference type="EMBL" id="FOHU01000006">
    <property type="protein sequence ID" value="SET22300.1"/>
    <property type="molecule type" value="Genomic_DNA"/>
</dbReference>
<protein>
    <submittedName>
        <fullName evidence="3">IPT/TIG domain-containing protein</fullName>
    </submittedName>
</protein>
<dbReference type="CDD" id="cd00063">
    <property type="entry name" value="FN3"/>
    <property type="match status" value="1"/>
</dbReference>
<keyword evidence="1" id="KW-0175">Coiled coil</keyword>
<feature type="domain" description="Fibronectin type-III" evidence="2">
    <location>
        <begin position="1678"/>
        <end position="1772"/>
    </location>
</feature>
<dbReference type="Gene3D" id="2.60.40.10">
    <property type="entry name" value="Immunoglobulins"/>
    <property type="match status" value="7"/>
</dbReference>
<evidence type="ECO:0000259" key="2">
    <source>
        <dbReference type="PROSITE" id="PS50853"/>
    </source>
</evidence>
<keyword evidence="4" id="KW-1185">Reference proteome</keyword>
<name>A0A1I0CRJ6_9FIRM</name>
<dbReference type="STRING" id="426128.SAMN05660297_01728"/>
<dbReference type="SMART" id="SM00060">
    <property type="entry name" value="FN3"/>
    <property type="match status" value="1"/>
</dbReference>
<dbReference type="SUPFAM" id="SSF81296">
    <property type="entry name" value="E set domains"/>
    <property type="match status" value="6"/>
</dbReference>
<dbReference type="SUPFAM" id="SSF49265">
    <property type="entry name" value="Fibronectin type III"/>
    <property type="match status" value="1"/>
</dbReference>
<evidence type="ECO:0000313" key="4">
    <source>
        <dbReference type="Proteomes" id="UP000199568"/>
    </source>
</evidence>
<dbReference type="InterPro" id="IPR002909">
    <property type="entry name" value="IPT_dom"/>
</dbReference>
<feature type="coiled-coil region" evidence="1">
    <location>
        <begin position="1771"/>
        <end position="1798"/>
    </location>
</feature>
<dbReference type="InterPro" id="IPR013783">
    <property type="entry name" value="Ig-like_fold"/>
</dbReference>
<reference evidence="3 4" key="1">
    <citation type="submission" date="2016-10" db="EMBL/GenBank/DDBJ databases">
        <authorList>
            <person name="de Groot N.N."/>
        </authorList>
    </citation>
    <scope>NUCLEOTIDE SEQUENCE [LARGE SCALE GENOMIC DNA]</scope>
    <source>
        <strain evidence="3 4">DSM 18979</strain>
    </source>
</reference>
<evidence type="ECO:0000256" key="1">
    <source>
        <dbReference type="SAM" id="Coils"/>
    </source>
</evidence>
<dbReference type="Pfam" id="PF01833">
    <property type="entry name" value="TIG"/>
    <property type="match status" value="6"/>
</dbReference>
<organism evidence="3 4">
    <name type="scientific">Natronincola peptidivorans</name>
    <dbReference type="NCBI Taxonomy" id="426128"/>
    <lineage>
        <taxon>Bacteria</taxon>
        <taxon>Bacillati</taxon>
        <taxon>Bacillota</taxon>
        <taxon>Clostridia</taxon>
        <taxon>Peptostreptococcales</taxon>
        <taxon>Natronincolaceae</taxon>
        <taxon>Natronincola</taxon>
    </lineage>
</organism>
<sequence length="1992" mass="221217">MRRRIAIVLVFLMMFNVLAAGLGELYAYGQEPIPVIPQVIRVDFKEIVEVNAQGNKVTQSVVVFNGMDLSRVQEIVVYEKIGDQLHARKALAPFNVIRSNEIHYRPESVGQTPKDIFGLQGTSDTLEVQFRIRTQEGLYPEGDTIFHIPLESQIMRVDTINGLSHHNWPITVIQEEEGTFTLEGSNFRPNDYELSVSQGDFANVTPYSLIDSNNRNRVSVEIGNAPHGANQNLIFKRDTGPNVALYYTVREAINIVRPLDLGDNVTITPLQGTRGAIMRIMADNHHFFNDAALKVFIGGMEAPRNVSPFNKNGIFEYADGEKIGIEVIVPNLGTVPLDNLPIEITLEGGDTYSHDKRFKYFPVSETRLQVVDVNPEEGFTNTNNIIELLRLRNAVEVKNIPDEYQLQFKKSEEEGKEHEYKIEIGKYNDFQPSLEAFGEDARAIFIRYELANNQFIERKINIDIGLPVNITRITNSQDIKAEFFNSGNPYFENFRATTQQVHDIGPQPIYVRTETVLFDGGQSANPLYNIVEEAPYPGDSPVPYTYKPDQNAPQIQNITPDKGPHDQEISATITGTNFRVESIGQNKFYPTIIIGSDVLGYKVIKKEGAYLSEYGDGTNLGESVGAFDFVVLDNNGNIVDGEARKIGTQIKFTIPAKMLENFEGIWNATVTVYNPNPTGGLGGRNTWTNHFQYIFPDSSVLIPQINSVEPDRVAVGSNAAVTVRGRYFQNETMVTIDGEVIPNPQIDVARGIITFNAPDGRPGKTKLQVINPDGGFASHDFEYIRTFSQPYIESIIPNFGGKGSLVIIKGNNFYPPDSEGQNDDYKIGTRVYIDGRDINYESLTDYQTLTLRDFKNPYDEAADAPLILGPDGEPLETYGSHVAVVDHETIYLIVPDPEGQKNYPTNRMLQLRVVNPDLGSYTVQNGFRIINVARNPEIEEISPNLGDYRGGNIVEISGDYFLENVRVYFGTQEAQVYRRRNNGTALWVYVPPYGGQLKEKNRATVPVTVQNSNGSSVTKYDGYNYVNPGYDAKITNISPNTGNTAGGDRILISGENFRSVTGAVYEGGMQKPAVYFGGIKVDPQDVTFNLPPKETYAPIETTDLIIVENTPPNPPGRVDVTVINYDGAIATLRNGFEYRTKVPAITQVLPNQGTVYGGDEITIIGRDFVERGLYVTFGEEEGRRDVLSGQTTVTVGDIIVHYNAYAQEDNIKMYYKQMTADNELKGYVEGVNERVSGFNLLEEEGFEIVRISWKDIAKDFDDDSISHLADENIKIEVKDSNLIVTRRLGVIQRVEEDKRITIKTPPGQSIGGKVLTVYNSDGAKATSNFTYTSPYRPPVINRIIPTVDVEAVNIEGILRDISLATGPPAGGSILIIEGRNFRAGVRVYIGDTQAIIRSRGLNDDELIVEVPAAATGAVGPYLQFLVINEDGGQGYGHVVPEGSNRRPYYFQYIVEGSSPIISLLNPEKGPTSGGTRVTIKGNEFKDEDSLGAPRDVAVFIGGMPIPQIDVTYVDYNTIEVIVPSGRVGTQTVEVVNYDYGRAIGRDAFTYISQPRIISVNPAKLFSNDTQTEVTVSGQMFQSGAKVILGGEVIREEDIAAGMEVRGTGIRGVDDEGNNRNVAVVGGIEAASVTVENEETLKVRFPEAFDLKNSHIIILNPDGGVSEPYRDFNHQIPIPTKPLVLEAIPGFESTVQLIWSDSAPEVLNAADKYEIYGKKSTDRNYSFIGDTEGAEFLVRGLEPNTRYDFMVRALNRYGSALEFAEVTVRTLSPSEDDKLKDKQEELDKAEEKLRKEGKEEIIDGTLIKTIGTEQITSGGAPYIIDFSLSQYNNHDKFVVAIPVAMLADLNRNIMITDGNANFSFNARNLYTREVIQGGSQNREDAHVEITFEKVTGQTAEGLYSAIPRNQRRASAIYSIDFNLQVGRNRTAIRQMLQSGNVLINYDSRAYPNTNSNSLFIGKYDPSRHEFTKQRDGNNTSFQEPAKFILLTNR</sequence>
<dbReference type="Proteomes" id="UP000199568">
    <property type="component" value="Unassembled WGS sequence"/>
</dbReference>
<dbReference type="RefSeq" id="WP_090442340.1">
    <property type="nucleotide sequence ID" value="NZ_FOHU01000006.1"/>
</dbReference>
<dbReference type="InterPro" id="IPR036116">
    <property type="entry name" value="FN3_sf"/>
</dbReference>
<accession>A0A1I0CRJ6</accession>
<dbReference type="CDD" id="cd00102">
    <property type="entry name" value="IPT"/>
    <property type="match status" value="5"/>
</dbReference>
<dbReference type="OrthoDB" id="1656124at2"/>
<dbReference type="SMART" id="SM00429">
    <property type="entry name" value="IPT"/>
    <property type="match status" value="5"/>
</dbReference>
<dbReference type="PANTHER" id="PTHR22625">
    <property type="entry name" value="PLEXIN"/>
    <property type="match status" value="1"/>
</dbReference>
<dbReference type="GO" id="GO:0017154">
    <property type="term" value="F:semaphorin receptor activity"/>
    <property type="evidence" value="ECO:0007669"/>
    <property type="project" value="InterPro"/>
</dbReference>
<evidence type="ECO:0000313" key="3">
    <source>
        <dbReference type="EMBL" id="SET22300.1"/>
    </source>
</evidence>
<dbReference type="PROSITE" id="PS50853">
    <property type="entry name" value="FN3"/>
    <property type="match status" value="1"/>
</dbReference>
<dbReference type="InterPro" id="IPR003961">
    <property type="entry name" value="FN3_dom"/>
</dbReference>
<dbReference type="InterPro" id="IPR014756">
    <property type="entry name" value="Ig_E-set"/>
</dbReference>